<feature type="binding site" evidence="7">
    <location>
        <begin position="761"/>
        <end position="768"/>
    </location>
    <ligand>
        <name>ATP</name>
        <dbReference type="ChEBI" id="CHEBI:30616"/>
    </ligand>
</feature>
<dbReference type="SUPFAM" id="SSF48334">
    <property type="entry name" value="DNA repair protein MutS, domain III"/>
    <property type="match status" value="1"/>
</dbReference>
<dbReference type="GO" id="GO:0005524">
    <property type="term" value="F:ATP binding"/>
    <property type="evidence" value="ECO:0007669"/>
    <property type="project" value="UniProtKB-UniRule"/>
</dbReference>
<name>A0A6J4HH63_9CHLR</name>
<dbReference type="PANTHER" id="PTHR11361:SF34">
    <property type="entry name" value="DNA MISMATCH REPAIR PROTEIN MSH1, MITOCHONDRIAL"/>
    <property type="match status" value="1"/>
</dbReference>
<dbReference type="Pfam" id="PF00488">
    <property type="entry name" value="MutS_V"/>
    <property type="match status" value="2"/>
</dbReference>
<feature type="region of interest" description="Disordered" evidence="9">
    <location>
        <begin position="986"/>
        <end position="1033"/>
    </location>
</feature>
<dbReference type="GO" id="GO:0140664">
    <property type="term" value="F:ATP-dependent DNA damage sensor activity"/>
    <property type="evidence" value="ECO:0007669"/>
    <property type="project" value="InterPro"/>
</dbReference>
<feature type="compositionally biased region" description="Basic and acidic residues" evidence="9">
    <location>
        <begin position="242"/>
        <end position="251"/>
    </location>
</feature>
<dbReference type="Gene3D" id="3.30.420.110">
    <property type="entry name" value="MutS, connector domain"/>
    <property type="match status" value="1"/>
</dbReference>
<dbReference type="SUPFAM" id="SSF53150">
    <property type="entry name" value="DNA repair protein MutS, domain II"/>
    <property type="match status" value="1"/>
</dbReference>
<dbReference type="SUPFAM" id="SSF52540">
    <property type="entry name" value="P-loop containing nucleoside triphosphate hydrolases"/>
    <property type="match status" value="2"/>
</dbReference>
<dbReference type="GO" id="GO:0006298">
    <property type="term" value="P:mismatch repair"/>
    <property type="evidence" value="ECO:0007669"/>
    <property type="project" value="UniProtKB-UniRule"/>
</dbReference>
<dbReference type="InterPro" id="IPR003593">
    <property type="entry name" value="AAA+_ATPase"/>
</dbReference>
<evidence type="ECO:0000256" key="1">
    <source>
        <dbReference type="ARBA" id="ARBA00006271"/>
    </source>
</evidence>
<dbReference type="InterPro" id="IPR036678">
    <property type="entry name" value="MutS_con_dom_sf"/>
</dbReference>
<dbReference type="SMART" id="SM00534">
    <property type="entry name" value="MUTSac"/>
    <property type="match status" value="1"/>
</dbReference>
<proteinExistence type="inferred from homology"/>
<dbReference type="InterPro" id="IPR005748">
    <property type="entry name" value="DNA_mismatch_repair_MutS"/>
</dbReference>
<sequence>MDSRAEEAAAGGWTSPEAGERLTPVRRQYLALKQQYPDAILFFRLGDFYETFDTDAELTARLLNITLTSREMGKGKRVPLAGVPYHAAETYIARLIAAGQKVAVCEQLDEQGGTTTIGQPPPGHGLPAGHGSKAVSKKMMAREVVRVVTPGTVVEPRMLQAQRNNYLCALVAAYQANGLPAYGLAYADLTTGEFATTELHGDEAAAELARELERLQPAECVVPGIGAQPRPPGAAGAGGTGPERDGERAAGGDRQAVVPAPAAGIGVAEEAAVHGRSVARLDPWRFELETAQEGLCRLFGVASLAGYGCAHLPLATRAAGALVAYVEGTHRQLLTLLDGLRTYEPGAFVRLDGFTRRNLELHEDRGRGAAGEARPTLYSVLDVTQTPMGGRLLRRWLGQPLRSVDELNLRLDAVGAFYGDGVLRGTLRGTLARVADLERLTSRVRQTIAQPRDLLALRTSLIAAAEIRTLAPGSGMKSAGDGVNGKGRAVALQQNSGPGGGGEEPTTVDALGELLARVDPCADVAELIERAVYDPAADAAGGGQGGTGRLGSWEEERLLKGGYSAELDELVRSSADARQWIAGLEALERERTGIKGLKVGFNKVFGYYLHVSHAYKGDVPGHYIRRQTLTDGERYITPELKEYENTVLHAAERITELERQLFFALQRQIATRADALLGTAAALARLDALASFAEVAVRRGYVRPVLDECGAIDIREGRHPVVEHALESATAQLGQPAAFVPNDCALDASGVESGQILILTGPNMAGKSTTLRAVALIVLMAQSGCFVPAQAARIGLVDRIFTRVGAQDDLAAGQSTFMVEMVETASILRHATDKSLVILDEIGRGTSTYDGVAIAQAVVEYLHDTTVDARRTTHDPASPAGGEGSSVGVERLGAGPRTLFATHYHELAELERALPRVRNFRMDVLEEGDRVVFLHRVVAGSADRSYGIHVARLAGVPRAVTARAQEILAGLEASRLGIGDGAPVANGTHAIEGGPTSNGHTRSDENPAAGQHNGHRGGAGNNGTDANNGRLDPKKLGQIRVAARGEAQITEGAAFQLSLFAPEHPLVAELRALDVLSLTPLQALNTLAELVERAKR</sequence>
<feature type="domain" description="DNA mismatch repair proteins mutS family" evidence="10">
    <location>
        <begin position="835"/>
        <end position="851"/>
    </location>
</feature>
<evidence type="ECO:0000259" key="10">
    <source>
        <dbReference type="PROSITE" id="PS00486"/>
    </source>
</evidence>
<dbReference type="PROSITE" id="PS00486">
    <property type="entry name" value="DNA_MISMATCH_REPAIR_2"/>
    <property type="match status" value="1"/>
</dbReference>
<dbReference type="InterPro" id="IPR007860">
    <property type="entry name" value="DNA_mmatch_repair_MutS_con_dom"/>
</dbReference>
<dbReference type="PANTHER" id="PTHR11361">
    <property type="entry name" value="DNA MISMATCH REPAIR PROTEIN MUTS FAMILY MEMBER"/>
    <property type="match status" value="1"/>
</dbReference>
<keyword evidence="3 7" id="KW-0227">DNA damage</keyword>
<dbReference type="InterPro" id="IPR027417">
    <property type="entry name" value="P-loop_NTPase"/>
</dbReference>
<evidence type="ECO:0000256" key="3">
    <source>
        <dbReference type="ARBA" id="ARBA00022763"/>
    </source>
</evidence>
<dbReference type="PIRSF" id="PIRSF037677">
    <property type="entry name" value="DNA_mis_repair_Msh6"/>
    <property type="match status" value="1"/>
</dbReference>
<dbReference type="InterPro" id="IPR016151">
    <property type="entry name" value="DNA_mismatch_repair_MutS_N"/>
</dbReference>
<evidence type="ECO:0000256" key="2">
    <source>
        <dbReference type="ARBA" id="ARBA00022741"/>
    </source>
</evidence>
<dbReference type="SMART" id="SM00533">
    <property type="entry name" value="MUTSd"/>
    <property type="match status" value="1"/>
</dbReference>
<evidence type="ECO:0000256" key="5">
    <source>
        <dbReference type="ARBA" id="ARBA00023125"/>
    </source>
</evidence>
<evidence type="ECO:0000256" key="8">
    <source>
        <dbReference type="RuleBase" id="RU003756"/>
    </source>
</evidence>
<dbReference type="Pfam" id="PF05192">
    <property type="entry name" value="MutS_III"/>
    <property type="match status" value="1"/>
</dbReference>
<organism evidence="11">
    <name type="scientific">uncultured Chloroflexota bacterium</name>
    <dbReference type="NCBI Taxonomy" id="166587"/>
    <lineage>
        <taxon>Bacteria</taxon>
        <taxon>Bacillati</taxon>
        <taxon>Chloroflexota</taxon>
        <taxon>environmental samples</taxon>
    </lineage>
</organism>
<dbReference type="InterPro" id="IPR007696">
    <property type="entry name" value="DNA_mismatch_repair_MutS_core"/>
</dbReference>
<evidence type="ECO:0000256" key="7">
    <source>
        <dbReference type="HAMAP-Rule" id="MF_00096"/>
    </source>
</evidence>
<accession>A0A6J4HH63</accession>
<comment type="function">
    <text evidence="7">This protein is involved in the repair of mismatches in DNA. It is possible that it carries out the mismatch recognition step. This protein has a weak ATPase activity.</text>
</comment>
<dbReference type="CDD" id="cd03284">
    <property type="entry name" value="ABC_MutS1"/>
    <property type="match status" value="1"/>
</dbReference>
<dbReference type="InterPro" id="IPR007695">
    <property type="entry name" value="DNA_mismatch_repair_MutS-lik_N"/>
</dbReference>
<dbReference type="SUPFAM" id="SSF55271">
    <property type="entry name" value="DNA repair protein MutS, domain I"/>
    <property type="match status" value="1"/>
</dbReference>
<dbReference type="InterPro" id="IPR000432">
    <property type="entry name" value="DNA_mismatch_repair_MutS_C"/>
</dbReference>
<dbReference type="Gene3D" id="1.10.1420.10">
    <property type="match status" value="2"/>
</dbReference>
<evidence type="ECO:0000256" key="6">
    <source>
        <dbReference type="ARBA" id="ARBA00023204"/>
    </source>
</evidence>
<dbReference type="Gene3D" id="3.40.1170.10">
    <property type="entry name" value="DNA repair protein MutS, domain I"/>
    <property type="match status" value="1"/>
</dbReference>
<evidence type="ECO:0000256" key="9">
    <source>
        <dbReference type="SAM" id="MobiDB-lite"/>
    </source>
</evidence>
<dbReference type="InterPro" id="IPR036187">
    <property type="entry name" value="DNA_mismatch_repair_MutS_sf"/>
</dbReference>
<protein>
    <recommendedName>
        <fullName evidence="7">DNA mismatch repair protein MutS</fullName>
    </recommendedName>
</protein>
<dbReference type="SMART" id="SM00382">
    <property type="entry name" value="AAA"/>
    <property type="match status" value="1"/>
</dbReference>
<reference evidence="11" key="1">
    <citation type="submission" date="2020-02" db="EMBL/GenBank/DDBJ databases">
        <authorList>
            <person name="Meier V. D."/>
        </authorList>
    </citation>
    <scope>NUCLEOTIDE SEQUENCE</scope>
    <source>
        <strain evidence="11">AVDCRST_MAG77</strain>
    </source>
</reference>
<dbReference type="InterPro" id="IPR045076">
    <property type="entry name" value="MutS"/>
</dbReference>
<feature type="region of interest" description="Disordered" evidence="9">
    <location>
        <begin position="223"/>
        <end position="252"/>
    </location>
</feature>
<dbReference type="AlphaFoldDB" id="A0A6J4HH63"/>
<comment type="similarity">
    <text evidence="1 7 8">Belongs to the DNA mismatch repair MutS family.</text>
</comment>
<evidence type="ECO:0000313" key="11">
    <source>
        <dbReference type="EMBL" id="CAA9224528.1"/>
    </source>
</evidence>
<dbReference type="InterPro" id="IPR007861">
    <property type="entry name" value="DNA_mismatch_repair_MutS_clamp"/>
</dbReference>
<dbReference type="GO" id="GO:0030983">
    <property type="term" value="F:mismatched DNA binding"/>
    <property type="evidence" value="ECO:0007669"/>
    <property type="project" value="InterPro"/>
</dbReference>
<keyword evidence="2 7" id="KW-0547">Nucleotide-binding</keyword>
<dbReference type="Pfam" id="PF05188">
    <property type="entry name" value="MutS_II"/>
    <property type="match status" value="1"/>
</dbReference>
<keyword evidence="5 7" id="KW-0238">DNA-binding</keyword>
<dbReference type="Pfam" id="PF05190">
    <property type="entry name" value="MutS_IV"/>
    <property type="match status" value="1"/>
</dbReference>
<dbReference type="EMBL" id="CADCTC010000042">
    <property type="protein sequence ID" value="CAA9224528.1"/>
    <property type="molecule type" value="Genomic_DNA"/>
</dbReference>
<keyword evidence="6 7" id="KW-0234">DNA repair</keyword>
<dbReference type="Gene3D" id="3.40.50.300">
    <property type="entry name" value="P-loop containing nucleotide triphosphate hydrolases"/>
    <property type="match status" value="1"/>
</dbReference>
<dbReference type="HAMAP" id="MF_00096">
    <property type="entry name" value="MutS"/>
    <property type="match status" value="1"/>
</dbReference>
<dbReference type="InterPro" id="IPR017261">
    <property type="entry name" value="DNA_mismatch_repair_MutS/MSH"/>
</dbReference>
<dbReference type="Pfam" id="PF01624">
    <property type="entry name" value="MutS_I"/>
    <property type="match status" value="1"/>
</dbReference>
<dbReference type="NCBIfam" id="NF003810">
    <property type="entry name" value="PRK05399.1"/>
    <property type="match status" value="1"/>
</dbReference>
<dbReference type="GO" id="GO:0005829">
    <property type="term" value="C:cytosol"/>
    <property type="evidence" value="ECO:0007669"/>
    <property type="project" value="TreeGrafter"/>
</dbReference>
<dbReference type="GO" id="GO:0003684">
    <property type="term" value="F:damaged DNA binding"/>
    <property type="evidence" value="ECO:0007669"/>
    <property type="project" value="UniProtKB-UniRule"/>
</dbReference>
<gene>
    <name evidence="7" type="primary">mutS</name>
    <name evidence="11" type="ORF">AVDCRST_MAG77-648</name>
</gene>
<evidence type="ECO:0000256" key="4">
    <source>
        <dbReference type="ARBA" id="ARBA00022840"/>
    </source>
</evidence>
<keyword evidence="4 7" id="KW-0067">ATP-binding</keyword>